<dbReference type="Gene3D" id="3.90.190.10">
    <property type="entry name" value="Protein tyrosine phosphatase superfamily"/>
    <property type="match status" value="1"/>
</dbReference>
<comment type="caution">
    <text evidence="6">The sequence shown here is derived from an EMBL/GenBank/DDBJ whole genome shotgun (WGS) entry which is preliminary data.</text>
</comment>
<dbReference type="GO" id="GO:0004721">
    <property type="term" value="F:phosphoprotein phosphatase activity"/>
    <property type="evidence" value="ECO:0007669"/>
    <property type="project" value="UniProtKB-KW"/>
</dbReference>
<evidence type="ECO:0008006" key="8">
    <source>
        <dbReference type="Google" id="ProtNLM"/>
    </source>
</evidence>
<feature type="domain" description="Tyrosine-protein phosphatase" evidence="4">
    <location>
        <begin position="25"/>
        <end position="181"/>
    </location>
</feature>
<dbReference type="Proteomes" id="UP001519460">
    <property type="component" value="Unassembled WGS sequence"/>
</dbReference>
<dbReference type="SUPFAM" id="SSF52799">
    <property type="entry name" value="(Phosphotyrosine protein) phosphatases II"/>
    <property type="match status" value="1"/>
</dbReference>
<feature type="region of interest" description="Disordered" evidence="3">
    <location>
        <begin position="167"/>
        <end position="389"/>
    </location>
</feature>
<feature type="compositionally biased region" description="Basic and acidic residues" evidence="3">
    <location>
        <begin position="227"/>
        <end position="237"/>
    </location>
</feature>
<dbReference type="AlphaFoldDB" id="A0ABD0JNH1"/>
<reference evidence="6 7" key="1">
    <citation type="journal article" date="2023" name="Sci. Data">
        <title>Genome assembly of the Korean intertidal mud-creeper Batillaria attramentaria.</title>
        <authorList>
            <person name="Patra A.K."/>
            <person name="Ho P.T."/>
            <person name="Jun S."/>
            <person name="Lee S.J."/>
            <person name="Kim Y."/>
            <person name="Won Y.J."/>
        </authorList>
    </citation>
    <scope>NUCLEOTIDE SEQUENCE [LARGE SCALE GENOMIC DNA]</scope>
    <source>
        <strain evidence="6">Wonlab-2016</strain>
    </source>
</reference>
<keyword evidence="1" id="KW-0378">Hydrolase</keyword>
<dbReference type="EMBL" id="JACVVK020000375">
    <property type="protein sequence ID" value="KAK7476472.1"/>
    <property type="molecule type" value="Genomic_DNA"/>
</dbReference>
<sequence>MPPPDRWEEYQPLGSVIPGTKFIAFKVPLKDELCRNLPENLNFSPSKLIELLTDSGKSLGLVVDLTFTHRYYNGKEFTRRSIRHEKIFTRGHEVPSEDVYSRFGEVVDAFCEEHGDSDILIGVHCTHGVNRTGYLVCRYMIERLKIPPEEAITLFNEARGHPLERENYIKDLKTRPRPGDPELPLSVPRDFSQLDFHRKSADRRHHPQSNRSVHDRPPPTKHQKRPQGRDLPYDRPNRGQGRRGYHDDRRYPRHDRSSDSHHSGNGSHISPLSRLEGPPQPSWGSGCAGWGAPVASRSSYGPRNVDSSGGDWQRWDRGHHSSARSFSHPYSRQNDERYPRNDDRSQRSRLAHWERGLHSNREQYTGGQRGVKRSDSWRQGSGPPSSHFS</sequence>
<dbReference type="PROSITE" id="PS00383">
    <property type="entry name" value="TYR_PHOSPHATASE_1"/>
    <property type="match status" value="1"/>
</dbReference>
<evidence type="ECO:0000256" key="1">
    <source>
        <dbReference type="ARBA" id="ARBA00022801"/>
    </source>
</evidence>
<keyword evidence="7" id="KW-1185">Reference proteome</keyword>
<organism evidence="6 7">
    <name type="scientific">Batillaria attramentaria</name>
    <dbReference type="NCBI Taxonomy" id="370345"/>
    <lineage>
        <taxon>Eukaryota</taxon>
        <taxon>Metazoa</taxon>
        <taxon>Spiralia</taxon>
        <taxon>Lophotrochozoa</taxon>
        <taxon>Mollusca</taxon>
        <taxon>Gastropoda</taxon>
        <taxon>Caenogastropoda</taxon>
        <taxon>Sorbeoconcha</taxon>
        <taxon>Cerithioidea</taxon>
        <taxon>Batillariidae</taxon>
        <taxon>Batillaria</taxon>
    </lineage>
</organism>
<feature type="compositionally biased region" description="Basic and acidic residues" evidence="3">
    <location>
        <begin position="244"/>
        <end position="262"/>
    </location>
</feature>
<keyword evidence="2" id="KW-0904">Protein phosphatase</keyword>
<dbReference type="PANTHER" id="PTHR10367:SF9">
    <property type="entry name" value="DUAL-SPECIFICITY PHOSPHATASE 11 (RNA_RNP COMPLEX 1-INTERACTING)"/>
    <property type="match status" value="1"/>
</dbReference>
<evidence type="ECO:0000256" key="2">
    <source>
        <dbReference type="ARBA" id="ARBA00022912"/>
    </source>
</evidence>
<evidence type="ECO:0000313" key="6">
    <source>
        <dbReference type="EMBL" id="KAK7476472.1"/>
    </source>
</evidence>
<name>A0ABD0JNH1_9CAEN</name>
<dbReference type="InterPro" id="IPR051029">
    <property type="entry name" value="mRNA_Capping_Enz/RNA_Phosphat"/>
</dbReference>
<dbReference type="InterPro" id="IPR016130">
    <property type="entry name" value="Tyr_Pase_AS"/>
</dbReference>
<dbReference type="InterPro" id="IPR029021">
    <property type="entry name" value="Prot-tyrosine_phosphatase-like"/>
</dbReference>
<dbReference type="InterPro" id="IPR000340">
    <property type="entry name" value="Dual-sp_phosphatase_cat-dom"/>
</dbReference>
<evidence type="ECO:0000256" key="3">
    <source>
        <dbReference type="SAM" id="MobiDB-lite"/>
    </source>
</evidence>
<feature type="compositionally biased region" description="Polar residues" evidence="3">
    <location>
        <begin position="323"/>
        <end position="332"/>
    </location>
</feature>
<dbReference type="PANTHER" id="PTHR10367">
    <property type="entry name" value="MRNA-CAPPING ENZYME"/>
    <property type="match status" value="1"/>
</dbReference>
<accession>A0ABD0JNH1</accession>
<feature type="compositionally biased region" description="Polar residues" evidence="3">
    <location>
        <begin position="296"/>
        <end position="307"/>
    </location>
</feature>
<gene>
    <name evidence="6" type="ORF">BaRGS_00032307</name>
</gene>
<evidence type="ECO:0000313" key="7">
    <source>
        <dbReference type="Proteomes" id="UP001519460"/>
    </source>
</evidence>
<dbReference type="InterPro" id="IPR000387">
    <property type="entry name" value="Tyr_Pase_dom"/>
</dbReference>
<dbReference type="SMART" id="SM00195">
    <property type="entry name" value="DSPc"/>
    <property type="match status" value="1"/>
</dbReference>
<protein>
    <recommendedName>
        <fullName evidence="8">RNA/RNP complex-1-interacting phosphatase</fullName>
    </recommendedName>
</protein>
<feature type="compositionally biased region" description="Basic and acidic residues" evidence="3">
    <location>
        <begin position="333"/>
        <end position="361"/>
    </location>
</feature>
<evidence type="ECO:0000259" key="4">
    <source>
        <dbReference type="PROSITE" id="PS50054"/>
    </source>
</evidence>
<dbReference type="PROSITE" id="PS50054">
    <property type="entry name" value="TYR_PHOSPHATASE_DUAL"/>
    <property type="match status" value="1"/>
</dbReference>
<proteinExistence type="predicted"/>
<dbReference type="PROSITE" id="PS50056">
    <property type="entry name" value="TYR_PHOSPHATASE_2"/>
    <property type="match status" value="1"/>
</dbReference>
<feature type="domain" description="Tyrosine specific protein phosphatases" evidence="5">
    <location>
        <begin position="101"/>
        <end position="170"/>
    </location>
</feature>
<evidence type="ECO:0000259" key="5">
    <source>
        <dbReference type="PROSITE" id="PS50056"/>
    </source>
</evidence>
<dbReference type="Pfam" id="PF00782">
    <property type="entry name" value="DSPc"/>
    <property type="match status" value="1"/>
</dbReference>
<feature type="compositionally biased region" description="Basic and acidic residues" evidence="3">
    <location>
        <begin position="167"/>
        <end position="180"/>
    </location>
</feature>
<feature type="compositionally biased region" description="Polar residues" evidence="3">
    <location>
        <begin position="377"/>
        <end position="389"/>
    </location>
</feature>
<dbReference type="InterPro" id="IPR020422">
    <property type="entry name" value="TYR_PHOSPHATASE_DUAL_dom"/>
</dbReference>